<dbReference type="OrthoDB" id="9999622at2"/>
<organism evidence="1 2">
    <name type="scientific">Afipia felis</name>
    <name type="common">Cat scratch disease bacillus</name>
    <dbReference type="NCBI Taxonomy" id="1035"/>
    <lineage>
        <taxon>Bacteria</taxon>
        <taxon>Pseudomonadati</taxon>
        <taxon>Pseudomonadota</taxon>
        <taxon>Alphaproteobacteria</taxon>
        <taxon>Hyphomicrobiales</taxon>
        <taxon>Nitrobacteraceae</taxon>
        <taxon>Afipia</taxon>
    </lineage>
</organism>
<accession>A0A090N8F9</accession>
<keyword evidence="2" id="KW-1185">Reference proteome</keyword>
<evidence type="ECO:0000313" key="1">
    <source>
        <dbReference type="EMBL" id="CEG10038.1"/>
    </source>
</evidence>
<gene>
    <name evidence="1" type="ORF">BN961_03472</name>
</gene>
<dbReference type="EMBL" id="CCAZ020000002">
    <property type="protein sequence ID" value="CEG10038.1"/>
    <property type="molecule type" value="Genomic_DNA"/>
</dbReference>
<evidence type="ECO:0000313" key="2">
    <source>
        <dbReference type="Proteomes" id="UP000035762"/>
    </source>
</evidence>
<dbReference type="RefSeq" id="WP_048757729.1">
    <property type="nucleotide sequence ID" value="NZ_CCAZ020000002.1"/>
</dbReference>
<name>A0A090N8F9_AFIFE</name>
<sequence>MSASKQSKETVIRHRNVFTGEIVEEVIVKKPKLRRVQPERRYYSKRQRYVYGDNDIVEWFKLNAPETLAEVEDLRRALKTRKRAGKYDITIIFTQHTGRRLIKVWGPKGQVVIVSRKSRELFNKKLRNREVYLAVLRDQFGQQ</sequence>
<comment type="caution">
    <text evidence="1">The sequence shown here is derived from an EMBL/GenBank/DDBJ whole genome shotgun (WGS) entry which is preliminary data.</text>
</comment>
<reference evidence="1 2" key="1">
    <citation type="journal article" date="2014" name="Genome Announc.">
        <title>Genome Sequence of Afipia felis Strain 76713, Isolated in Hospital Water Using an Amoeba Co-Culture Procedure.</title>
        <authorList>
            <person name="Benamar S."/>
            <person name="La Scola B."/>
            <person name="Croce O."/>
        </authorList>
    </citation>
    <scope>NUCLEOTIDE SEQUENCE [LARGE SCALE GENOMIC DNA]</scope>
    <source>
        <strain evidence="1 2">76713</strain>
    </source>
</reference>
<dbReference type="Proteomes" id="UP000035762">
    <property type="component" value="Unassembled WGS sequence"/>
</dbReference>
<dbReference type="AlphaFoldDB" id="A0A090N8F9"/>
<proteinExistence type="predicted"/>
<protein>
    <submittedName>
        <fullName evidence="1">Uncharacterized protein</fullName>
    </submittedName>
</protein>